<dbReference type="AlphaFoldDB" id="A0A1A9AU00"/>
<comment type="caution">
    <text evidence="4">The sequence shown here is derived from an EMBL/GenBank/DDBJ whole genome shotgun (WGS) entry which is preliminary data.</text>
</comment>
<proteinExistence type="inferred from homology"/>
<reference evidence="4" key="1">
    <citation type="submission" date="2021-03" db="EMBL/GenBank/DDBJ databases">
        <title>Plesiomonas shigelloides zfcc0051, isolated from zebrafish feces.</title>
        <authorList>
            <person name="Vanderhoek Z."/>
            <person name="Gaulke C."/>
        </authorList>
    </citation>
    <scope>NUCLEOTIDE SEQUENCE</scope>
    <source>
        <strain evidence="4">Zfcc0051</strain>
    </source>
</reference>
<dbReference type="Gene3D" id="1.20.58.300">
    <property type="entry name" value="FlgN-like"/>
    <property type="match status" value="1"/>
</dbReference>
<comment type="function">
    <text evidence="1">Required for the efficient initiation of filament assembly.</text>
</comment>
<accession>A0A1A9AU00</accession>
<evidence type="ECO:0000256" key="3">
    <source>
        <dbReference type="ARBA" id="ARBA00022795"/>
    </source>
</evidence>
<name>A0A1A9AU00_PLESH</name>
<dbReference type="EMBL" id="JAFNAA010000003">
    <property type="protein sequence ID" value="MBO1107454.1"/>
    <property type="molecule type" value="Genomic_DNA"/>
</dbReference>
<evidence type="ECO:0000256" key="2">
    <source>
        <dbReference type="ARBA" id="ARBA00007703"/>
    </source>
</evidence>
<protein>
    <submittedName>
        <fullName evidence="4">Flagellar export chaperone FlgN</fullName>
    </submittedName>
</protein>
<dbReference type="RefSeq" id="WP_039046367.1">
    <property type="nucleotide sequence ID" value="NZ_CP027852.1"/>
</dbReference>
<dbReference type="Pfam" id="PF05130">
    <property type="entry name" value="FlgN"/>
    <property type="match status" value="1"/>
</dbReference>
<keyword evidence="4" id="KW-0282">Flagellum</keyword>
<dbReference type="InterPro" id="IPR036679">
    <property type="entry name" value="FlgN-like_sf"/>
</dbReference>
<keyword evidence="4" id="KW-0966">Cell projection</keyword>
<evidence type="ECO:0000256" key="1">
    <source>
        <dbReference type="ARBA" id="ARBA00002397"/>
    </source>
</evidence>
<organism evidence="4 5">
    <name type="scientific">Plesiomonas shigelloides</name>
    <name type="common">Aeromonas shigelloides</name>
    <dbReference type="NCBI Taxonomy" id="703"/>
    <lineage>
        <taxon>Bacteria</taxon>
        <taxon>Pseudomonadati</taxon>
        <taxon>Pseudomonadota</taxon>
        <taxon>Gammaproteobacteria</taxon>
        <taxon>Enterobacterales</taxon>
        <taxon>Enterobacteriaceae</taxon>
        <taxon>Plesiomonas</taxon>
    </lineage>
</organism>
<keyword evidence="3" id="KW-1005">Bacterial flagellum biogenesis</keyword>
<sequence length="142" mass="16335">MDRKSRVKALLQTLAHDVRDYQQLQPLLQQQYTLMQQRDSRGLTDSNHQLQPLLHTLQQRATERCQHLQALGLPADDHGMQALFRALPEQLSASAQQQWQQLHQLIQACQQQNSRNGKLLAQQKQLVTQLLKPDAGLTYAPR</sequence>
<dbReference type="InterPro" id="IPR007809">
    <property type="entry name" value="FlgN-like"/>
</dbReference>
<dbReference type="GO" id="GO:0044780">
    <property type="term" value="P:bacterial-type flagellum assembly"/>
    <property type="evidence" value="ECO:0007669"/>
    <property type="project" value="InterPro"/>
</dbReference>
<keyword evidence="4" id="KW-0969">Cilium</keyword>
<dbReference type="SUPFAM" id="SSF140566">
    <property type="entry name" value="FlgN-like"/>
    <property type="match status" value="1"/>
</dbReference>
<dbReference type="Proteomes" id="UP000664658">
    <property type="component" value="Unassembled WGS sequence"/>
</dbReference>
<evidence type="ECO:0000313" key="4">
    <source>
        <dbReference type="EMBL" id="MBO1107454.1"/>
    </source>
</evidence>
<comment type="similarity">
    <text evidence="2">Belongs to the FlgN family.</text>
</comment>
<evidence type="ECO:0000313" key="5">
    <source>
        <dbReference type="Proteomes" id="UP000664658"/>
    </source>
</evidence>
<dbReference type="KEGG" id="pshi:SAMEA2665130_0027"/>
<gene>
    <name evidence="4" type="primary">flgN</name>
    <name evidence="4" type="ORF">J2R62_04310</name>
</gene>